<evidence type="ECO:0000313" key="7">
    <source>
        <dbReference type="Proteomes" id="UP000442535"/>
    </source>
</evidence>
<dbReference type="PROSITE" id="PS00622">
    <property type="entry name" value="HTH_LUXR_1"/>
    <property type="match status" value="1"/>
</dbReference>
<feature type="transmembrane region" description="Helical" evidence="4">
    <location>
        <begin position="153"/>
        <end position="172"/>
    </location>
</feature>
<dbReference type="Pfam" id="PF00196">
    <property type="entry name" value="GerE"/>
    <property type="match status" value="1"/>
</dbReference>
<feature type="transmembrane region" description="Helical" evidence="4">
    <location>
        <begin position="123"/>
        <end position="141"/>
    </location>
</feature>
<accession>A0A7K0K070</accession>
<comment type="caution">
    <text evidence="6">The sequence shown here is derived from an EMBL/GenBank/DDBJ whole genome shotgun (WGS) entry which is preliminary data.</text>
</comment>
<evidence type="ECO:0000256" key="2">
    <source>
        <dbReference type="ARBA" id="ARBA00023125"/>
    </source>
</evidence>
<dbReference type="PROSITE" id="PS50043">
    <property type="entry name" value="HTH_LUXR_2"/>
    <property type="match status" value="1"/>
</dbReference>
<evidence type="ECO:0000256" key="1">
    <source>
        <dbReference type="ARBA" id="ARBA00023015"/>
    </source>
</evidence>
<evidence type="ECO:0000259" key="5">
    <source>
        <dbReference type="PROSITE" id="PS50043"/>
    </source>
</evidence>
<dbReference type="EMBL" id="VUMY01000001">
    <property type="protein sequence ID" value="MST48863.1"/>
    <property type="molecule type" value="Genomic_DNA"/>
</dbReference>
<dbReference type="InterPro" id="IPR036388">
    <property type="entry name" value="WH-like_DNA-bd_sf"/>
</dbReference>
<sequence>MLIAILVYNVVVVAREGGTLTAWLFYYTLTIMLLAAFAGAISFSAFTISRRKTYLGSAILSVIYFFDIALVFRSSLLSNLFPHQAVNPYTITGPYESILLGALLIIFTWYITFSYLNLPLKWIAIPSLSFIVLSLFFYFGISDPMWREFFFFTARAIGFLSLFSCVAIYYFLTKNRVKKVLIKKQSIFFLVSFVLCLATIIWNLYFMVYSSLNNLSQWPFLPERNFAENAFILFVVWYIALRAVYILRLHMNQPPTIDLSHEDEFVLEEAGLYSRKYKLSPAESKVLVKIVQGDTNQQIASALFVEVTTVKVHVHNILKKTGRASRNEIISDFWHSHLMN</sequence>
<feature type="transmembrane region" description="Helical" evidence="4">
    <location>
        <begin position="24"/>
        <end position="46"/>
    </location>
</feature>
<evidence type="ECO:0000313" key="6">
    <source>
        <dbReference type="EMBL" id="MST48863.1"/>
    </source>
</evidence>
<keyword evidence="1" id="KW-0805">Transcription regulation</keyword>
<reference evidence="6 7" key="1">
    <citation type="submission" date="2019-08" db="EMBL/GenBank/DDBJ databases">
        <title>In-depth cultivation of the pig gut microbiome towards novel bacterial diversity and tailored functional studies.</title>
        <authorList>
            <person name="Wylensek D."/>
            <person name="Hitch T.C.A."/>
            <person name="Clavel T."/>
        </authorList>
    </citation>
    <scope>NUCLEOTIDE SEQUENCE [LARGE SCALE GENOMIC DNA]</scope>
    <source>
        <strain evidence="6 7">RF-GAM-744-WT-7</strain>
    </source>
</reference>
<feature type="domain" description="HTH luxR-type" evidence="5">
    <location>
        <begin position="272"/>
        <end position="337"/>
    </location>
</feature>
<keyword evidence="3" id="KW-0804">Transcription</keyword>
<dbReference type="GO" id="GO:0006355">
    <property type="term" value="P:regulation of DNA-templated transcription"/>
    <property type="evidence" value="ECO:0007669"/>
    <property type="project" value="InterPro"/>
</dbReference>
<dbReference type="SMART" id="SM00421">
    <property type="entry name" value="HTH_LUXR"/>
    <property type="match status" value="1"/>
</dbReference>
<dbReference type="PANTHER" id="PTHR44688">
    <property type="entry name" value="DNA-BINDING TRANSCRIPTIONAL ACTIVATOR DEVR_DOSR"/>
    <property type="match status" value="1"/>
</dbReference>
<dbReference type="AlphaFoldDB" id="A0A7K0K070"/>
<keyword evidence="2" id="KW-0238">DNA-binding</keyword>
<keyword evidence="4" id="KW-0812">Transmembrane</keyword>
<dbReference type="InterPro" id="IPR016032">
    <property type="entry name" value="Sig_transdc_resp-reg_C-effctor"/>
</dbReference>
<organism evidence="6 7">
    <name type="scientific">Mobiluncus porci</name>
    <dbReference type="NCBI Taxonomy" id="2652278"/>
    <lineage>
        <taxon>Bacteria</taxon>
        <taxon>Bacillati</taxon>
        <taxon>Actinomycetota</taxon>
        <taxon>Actinomycetes</taxon>
        <taxon>Actinomycetales</taxon>
        <taxon>Actinomycetaceae</taxon>
        <taxon>Mobiluncus</taxon>
    </lineage>
</organism>
<feature type="transmembrane region" description="Helical" evidence="4">
    <location>
        <begin position="229"/>
        <end position="247"/>
    </location>
</feature>
<evidence type="ECO:0000256" key="3">
    <source>
        <dbReference type="ARBA" id="ARBA00023163"/>
    </source>
</evidence>
<evidence type="ECO:0000256" key="4">
    <source>
        <dbReference type="SAM" id="Phobius"/>
    </source>
</evidence>
<proteinExistence type="predicted"/>
<feature type="transmembrane region" description="Helical" evidence="4">
    <location>
        <begin position="58"/>
        <end position="77"/>
    </location>
</feature>
<gene>
    <name evidence="6" type="ORF">FYJ63_01085</name>
</gene>
<dbReference type="SUPFAM" id="SSF46894">
    <property type="entry name" value="C-terminal effector domain of the bipartite response regulators"/>
    <property type="match status" value="1"/>
</dbReference>
<name>A0A7K0K070_9ACTO</name>
<keyword evidence="7" id="KW-1185">Reference proteome</keyword>
<protein>
    <recommendedName>
        <fullName evidence="5">HTH luxR-type domain-containing protein</fullName>
    </recommendedName>
</protein>
<dbReference type="PRINTS" id="PR00038">
    <property type="entry name" value="HTHLUXR"/>
</dbReference>
<dbReference type="InterPro" id="IPR000792">
    <property type="entry name" value="Tscrpt_reg_LuxR_C"/>
</dbReference>
<dbReference type="GO" id="GO:0003677">
    <property type="term" value="F:DNA binding"/>
    <property type="evidence" value="ECO:0007669"/>
    <property type="project" value="UniProtKB-KW"/>
</dbReference>
<feature type="transmembrane region" description="Helical" evidence="4">
    <location>
        <begin position="187"/>
        <end position="209"/>
    </location>
</feature>
<dbReference type="CDD" id="cd06170">
    <property type="entry name" value="LuxR_C_like"/>
    <property type="match status" value="1"/>
</dbReference>
<keyword evidence="4" id="KW-1133">Transmembrane helix</keyword>
<feature type="transmembrane region" description="Helical" evidence="4">
    <location>
        <begin position="97"/>
        <end position="116"/>
    </location>
</feature>
<keyword evidence="4" id="KW-0472">Membrane</keyword>
<dbReference type="Proteomes" id="UP000442535">
    <property type="component" value="Unassembled WGS sequence"/>
</dbReference>
<dbReference type="PANTHER" id="PTHR44688:SF16">
    <property type="entry name" value="DNA-BINDING TRANSCRIPTIONAL ACTIVATOR DEVR_DOSR"/>
    <property type="match status" value="1"/>
</dbReference>
<dbReference type="Gene3D" id="1.10.10.10">
    <property type="entry name" value="Winged helix-like DNA-binding domain superfamily/Winged helix DNA-binding domain"/>
    <property type="match status" value="1"/>
</dbReference>